<gene>
    <name evidence="2" type="ORF">PHYSODRAFT_389978</name>
</gene>
<evidence type="ECO:0000313" key="3">
    <source>
        <dbReference type="Proteomes" id="UP000002640"/>
    </source>
</evidence>
<dbReference type="EMBL" id="JH159152">
    <property type="protein sequence ID" value="EGZ24758.1"/>
    <property type="molecule type" value="Genomic_DNA"/>
</dbReference>
<dbReference type="STRING" id="1094619.G4YS57"/>
<dbReference type="Proteomes" id="UP000002640">
    <property type="component" value="Unassembled WGS sequence"/>
</dbReference>
<dbReference type="RefSeq" id="XP_009520046.1">
    <property type="nucleotide sequence ID" value="XM_009521751.1"/>
</dbReference>
<sequence length="231" mass="25306">MLKKKEKLEQMRELGRGGLTKGLHFLRTAAANASLENGDAAAAPSSSASAEGSNRMTYEELLALSMKLTRQNKLMKAQYQKNQSKLAAAAASDADVKALRGFLEQEVGLDVAACLKAEAAAKEDAEGRSPGAIDVAALTERYRVLAELKHKEQQTTTTPQVESVNLLDLSPVATDKKPERYEEIDLLGDAGAQGDAQLEQAMQQVERMREQLRQGAEHTQELERKLLEREE</sequence>
<evidence type="ECO:0000256" key="1">
    <source>
        <dbReference type="SAM" id="MobiDB-lite"/>
    </source>
</evidence>
<proteinExistence type="predicted"/>
<dbReference type="GeneID" id="20651056"/>
<dbReference type="KEGG" id="psoj:PHYSODRAFT_389978"/>
<keyword evidence="3" id="KW-1185">Reference proteome</keyword>
<evidence type="ECO:0000313" key="2">
    <source>
        <dbReference type="EMBL" id="EGZ24758.1"/>
    </source>
</evidence>
<feature type="non-terminal residue" evidence="2">
    <location>
        <position position="231"/>
    </location>
</feature>
<name>G4YS57_PHYSP</name>
<organism evidence="2 3">
    <name type="scientific">Phytophthora sojae (strain P6497)</name>
    <name type="common">Soybean stem and root rot agent</name>
    <name type="synonym">Phytophthora megasperma f. sp. glycines</name>
    <dbReference type="NCBI Taxonomy" id="1094619"/>
    <lineage>
        <taxon>Eukaryota</taxon>
        <taxon>Sar</taxon>
        <taxon>Stramenopiles</taxon>
        <taxon>Oomycota</taxon>
        <taxon>Peronosporomycetes</taxon>
        <taxon>Peronosporales</taxon>
        <taxon>Peronosporaceae</taxon>
        <taxon>Phytophthora</taxon>
    </lineage>
</organism>
<dbReference type="AlphaFoldDB" id="G4YS57"/>
<accession>G4YS57</accession>
<protein>
    <submittedName>
        <fullName evidence="2">Uncharacterized protein</fullName>
    </submittedName>
</protein>
<dbReference type="OMA" id="GSNRMTY"/>
<feature type="region of interest" description="Disordered" evidence="1">
    <location>
        <begin position="202"/>
        <end position="231"/>
    </location>
</feature>
<dbReference type="InParanoid" id="G4YS57"/>
<feature type="compositionally biased region" description="Basic and acidic residues" evidence="1">
    <location>
        <begin position="206"/>
        <end position="231"/>
    </location>
</feature>
<dbReference type="SMR" id="G4YS57"/>
<reference evidence="2 3" key="1">
    <citation type="journal article" date="2006" name="Science">
        <title>Phytophthora genome sequences uncover evolutionary origins and mechanisms of pathogenesis.</title>
        <authorList>
            <person name="Tyler B.M."/>
            <person name="Tripathy S."/>
            <person name="Zhang X."/>
            <person name="Dehal P."/>
            <person name="Jiang R.H."/>
            <person name="Aerts A."/>
            <person name="Arredondo F.D."/>
            <person name="Baxter L."/>
            <person name="Bensasson D."/>
            <person name="Beynon J.L."/>
            <person name="Chapman J."/>
            <person name="Damasceno C.M."/>
            <person name="Dorrance A.E."/>
            <person name="Dou D."/>
            <person name="Dickerman A.W."/>
            <person name="Dubchak I.L."/>
            <person name="Garbelotto M."/>
            <person name="Gijzen M."/>
            <person name="Gordon S.G."/>
            <person name="Govers F."/>
            <person name="Grunwald N.J."/>
            <person name="Huang W."/>
            <person name="Ivors K.L."/>
            <person name="Jones R.W."/>
            <person name="Kamoun S."/>
            <person name="Krampis K."/>
            <person name="Lamour K.H."/>
            <person name="Lee M.K."/>
            <person name="McDonald W.H."/>
            <person name="Medina M."/>
            <person name="Meijer H.J."/>
            <person name="Nordberg E.K."/>
            <person name="Maclean D.J."/>
            <person name="Ospina-Giraldo M.D."/>
            <person name="Morris P.F."/>
            <person name="Phuntumart V."/>
            <person name="Putnam N.H."/>
            <person name="Rash S."/>
            <person name="Rose J.K."/>
            <person name="Sakihama Y."/>
            <person name="Salamov A.A."/>
            <person name="Savidor A."/>
            <person name="Scheuring C.F."/>
            <person name="Smith B.M."/>
            <person name="Sobral B.W."/>
            <person name="Terry A."/>
            <person name="Torto-Alalibo T.A."/>
            <person name="Win J."/>
            <person name="Xu Z."/>
            <person name="Zhang H."/>
            <person name="Grigoriev I.V."/>
            <person name="Rokhsar D.S."/>
            <person name="Boore J.L."/>
        </authorList>
    </citation>
    <scope>NUCLEOTIDE SEQUENCE [LARGE SCALE GENOMIC DNA]</scope>
    <source>
        <strain evidence="2 3">P6497</strain>
    </source>
</reference>